<proteinExistence type="predicted"/>
<name>W9W5R4_9EURO</name>
<reference evidence="2 3" key="1">
    <citation type="submission" date="2013-03" db="EMBL/GenBank/DDBJ databases">
        <title>The Genome Sequence of Cladophialophora psammophila CBS 110553.</title>
        <authorList>
            <consortium name="The Broad Institute Genomics Platform"/>
            <person name="Cuomo C."/>
            <person name="de Hoog S."/>
            <person name="Gorbushina A."/>
            <person name="Walker B."/>
            <person name="Young S.K."/>
            <person name="Zeng Q."/>
            <person name="Gargeya S."/>
            <person name="Fitzgerald M."/>
            <person name="Haas B."/>
            <person name="Abouelleil A."/>
            <person name="Allen A.W."/>
            <person name="Alvarado L."/>
            <person name="Arachchi H.M."/>
            <person name="Berlin A.M."/>
            <person name="Chapman S.B."/>
            <person name="Gainer-Dewar J."/>
            <person name="Goldberg J."/>
            <person name="Griggs A."/>
            <person name="Gujja S."/>
            <person name="Hansen M."/>
            <person name="Howarth C."/>
            <person name="Imamovic A."/>
            <person name="Ireland A."/>
            <person name="Larimer J."/>
            <person name="McCowan C."/>
            <person name="Murphy C."/>
            <person name="Pearson M."/>
            <person name="Poon T.W."/>
            <person name="Priest M."/>
            <person name="Roberts A."/>
            <person name="Saif S."/>
            <person name="Shea T."/>
            <person name="Sisk P."/>
            <person name="Sykes S."/>
            <person name="Wortman J."/>
            <person name="Nusbaum C."/>
            <person name="Birren B."/>
        </authorList>
    </citation>
    <scope>NUCLEOTIDE SEQUENCE [LARGE SCALE GENOMIC DNA]</scope>
    <source>
        <strain evidence="2 3">CBS 110553</strain>
    </source>
</reference>
<dbReference type="RefSeq" id="XP_007750243.1">
    <property type="nucleotide sequence ID" value="XM_007752053.1"/>
</dbReference>
<comment type="caution">
    <text evidence="2">The sequence shown here is derived from an EMBL/GenBank/DDBJ whole genome shotgun (WGS) entry which is preliminary data.</text>
</comment>
<dbReference type="Proteomes" id="UP000019471">
    <property type="component" value="Unassembled WGS sequence"/>
</dbReference>
<dbReference type="AlphaFoldDB" id="W9W5R4"/>
<evidence type="ECO:0000313" key="2">
    <source>
        <dbReference type="EMBL" id="EXJ63432.1"/>
    </source>
</evidence>
<gene>
    <name evidence="2" type="ORF">A1O5_11481</name>
</gene>
<evidence type="ECO:0000256" key="1">
    <source>
        <dbReference type="SAM" id="MobiDB-lite"/>
    </source>
</evidence>
<evidence type="ECO:0000313" key="3">
    <source>
        <dbReference type="Proteomes" id="UP000019471"/>
    </source>
</evidence>
<feature type="compositionally biased region" description="Basic and acidic residues" evidence="1">
    <location>
        <begin position="41"/>
        <end position="84"/>
    </location>
</feature>
<keyword evidence="3" id="KW-1185">Reference proteome</keyword>
<accession>W9W5R4</accession>
<feature type="region of interest" description="Disordered" evidence="1">
    <location>
        <begin position="1"/>
        <end position="93"/>
    </location>
</feature>
<dbReference type="GeneID" id="19196170"/>
<organism evidence="2 3">
    <name type="scientific">Cladophialophora psammophila CBS 110553</name>
    <dbReference type="NCBI Taxonomy" id="1182543"/>
    <lineage>
        <taxon>Eukaryota</taxon>
        <taxon>Fungi</taxon>
        <taxon>Dikarya</taxon>
        <taxon>Ascomycota</taxon>
        <taxon>Pezizomycotina</taxon>
        <taxon>Eurotiomycetes</taxon>
        <taxon>Chaetothyriomycetidae</taxon>
        <taxon>Chaetothyriales</taxon>
        <taxon>Herpotrichiellaceae</taxon>
        <taxon>Cladophialophora</taxon>
    </lineage>
</organism>
<protein>
    <submittedName>
        <fullName evidence="2">Uncharacterized protein</fullName>
    </submittedName>
</protein>
<dbReference type="HOGENOM" id="CLU_1524998_0_0_1"/>
<sequence>MASADVSGMHELEKAQQQKSLDLVLGGPSTEAADRGPTSSAREETLDHGQRPEAPHAELNDKAPTEPHVNGREQAELTIDKSEELGDPGIQDEDRTSQDIMVYFKDAAHYEQTASQPKPFYITSLVGETRPGVLIITTKRMASMSLKQALSVSRQQIMQLLRGEGLQARLIALDEF</sequence>
<dbReference type="EMBL" id="AMGX01000026">
    <property type="protein sequence ID" value="EXJ63432.1"/>
    <property type="molecule type" value="Genomic_DNA"/>
</dbReference>